<keyword evidence="1" id="KW-0732">Signal</keyword>
<dbReference type="SUPFAM" id="SSF53474">
    <property type="entry name" value="alpha/beta-Hydrolases"/>
    <property type="match status" value="1"/>
</dbReference>
<dbReference type="EMBL" id="JBHUIM010000001">
    <property type="protein sequence ID" value="MFD2246382.1"/>
    <property type="molecule type" value="Genomic_DNA"/>
</dbReference>
<reference evidence="4" key="1">
    <citation type="journal article" date="2019" name="Int. J. Syst. Evol. Microbiol.">
        <title>The Global Catalogue of Microorganisms (GCM) 10K type strain sequencing project: providing services to taxonomists for standard genome sequencing and annotation.</title>
        <authorList>
            <consortium name="The Broad Institute Genomics Platform"/>
            <consortium name="The Broad Institute Genome Sequencing Center for Infectious Disease"/>
            <person name="Wu L."/>
            <person name="Ma J."/>
        </authorList>
    </citation>
    <scope>NUCLEOTIDE SEQUENCE [LARGE SCALE GENOMIC DNA]</scope>
    <source>
        <strain evidence="4">CGMCC 4.1782</strain>
    </source>
</reference>
<proteinExistence type="predicted"/>
<evidence type="ECO:0000256" key="1">
    <source>
        <dbReference type="ARBA" id="ARBA00022729"/>
    </source>
</evidence>
<dbReference type="Pfam" id="PF01738">
    <property type="entry name" value="DLH"/>
    <property type="match status" value="1"/>
</dbReference>
<dbReference type="InterPro" id="IPR050955">
    <property type="entry name" value="Plant_Biomass_Hydrol_Est"/>
</dbReference>
<evidence type="ECO:0000313" key="4">
    <source>
        <dbReference type="Proteomes" id="UP001597374"/>
    </source>
</evidence>
<comment type="caution">
    <text evidence="3">The sequence shown here is derived from an EMBL/GenBank/DDBJ whole genome shotgun (WGS) entry which is preliminary data.</text>
</comment>
<evidence type="ECO:0000313" key="3">
    <source>
        <dbReference type="EMBL" id="MFD2246382.1"/>
    </source>
</evidence>
<dbReference type="PANTHER" id="PTHR43037">
    <property type="entry name" value="UNNAMED PRODUCT-RELATED"/>
    <property type="match status" value="1"/>
</dbReference>
<dbReference type="InterPro" id="IPR029058">
    <property type="entry name" value="AB_hydrolase_fold"/>
</dbReference>
<dbReference type="RefSeq" id="WP_250428105.1">
    <property type="nucleotide sequence ID" value="NZ_JALPRR010000001.1"/>
</dbReference>
<dbReference type="InterPro" id="IPR002925">
    <property type="entry name" value="Dienelactn_hydro"/>
</dbReference>
<dbReference type="PANTHER" id="PTHR43037:SF1">
    <property type="entry name" value="BLL1128 PROTEIN"/>
    <property type="match status" value="1"/>
</dbReference>
<protein>
    <submittedName>
        <fullName evidence="3">Dienelactone hydrolase family protein</fullName>
    </submittedName>
</protein>
<sequence length="205" mass="23202">MNSYPYHIYYPASYTSDPAKKWPLILSLHGAGERGENMELVAKQGLPRYLEDKPDFPFVVAYPQCPKGTYWLVPLLNNWLEQVLAEVNADESRIYLTGYSMGGYGTWRWASDNPEKFAAILPICGGGDVNKAHNLVHTPIWAFHGKRDNIVPLDETTEMVIAVEALGGNVKLTIYPDLFHDSWTVTYNNPAIYDWLLQHKRNGSA</sequence>
<dbReference type="Proteomes" id="UP001597374">
    <property type="component" value="Unassembled WGS sequence"/>
</dbReference>
<accession>A0ABW5CXQ6</accession>
<dbReference type="Gene3D" id="3.40.50.1820">
    <property type="entry name" value="alpha/beta hydrolase"/>
    <property type="match status" value="1"/>
</dbReference>
<feature type="domain" description="Dienelactone hydrolase" evidence="2">
    <location>
        <begin position="85"/>
        <end position="180"/>
    </location>
</feature>
<dbReference type="GO" id="GO:0016787">
    <property type="term" value="F:hydrolase activity"/>
    <property type="evidence" value="ECO:0007669"/>
    <property type="project" value="UniProtKB-KW"/>
</dbReference>
<keyword evidence="4" id="KW-1185">Reference proteome</keyword>
<evidence type="ECO:0000259" key="2">
    <source>
        <dbReference type="Pfam" id="PF01738"/>
    </source>
</evidence>
<keyword evidence="3" id="KW-0378">Hydrolase</keyword>
<name>A0ABW5CXQ6_9BACT</name>
<gene>
    <name evidence="3" type="ORF">ACFSKP_08965</name>
</gene>
<organism evidence="3 4">
    <name type="scientific">Pontibacter ruber</name>
    <dbReference type="NCBI Taxonomy" id="1343895"/>
    <lineage>
        <taxon>Bacteria</taxon>
        <taxon>Pseudomonadati</taxon>
        <taxon>Bacteroidota</taxon>
        <taxon>Cytophagia</taxon>
        <taxon>Cytophagales</taxon>
        <taxon>Hymenobacteraceae</taxon>
        <taxon>Pontibacter</taxon>
    </lineage>
</organism>